<gene>
    <name evidence="2" type="primary">BCAS1</name>
</gene>
<dbReference type="Ensembl" id="ENSACAT00000054422.1">
    <property type="protein sequence ID" value="ENSACAP00000033817.1"/>
    <property type="gene ID" value="ENSACAG00000012671.4"/>
</dbReference>
<dbReference type="InterPro" id="IPR026115">
    <property type="entry name" value="NABC1"/>
</dbReference>
<feature type="compositionally biased region" description="Polar residues" evidence="1">
    <location>
        <begin position="157"/>
        <end position="166"/>
    </location>
</feature>
<protein>
    <submittedName>
        <fullName evidence="2">Brain enriched myelin associated protein 1</fullName>
    </submittedName>
</protein>
<feature type="compositionally biased region" description="Polar residues" evidence="1">
    <location>
        <begin position="72"/>
        <end position="85"/>
    </location>
</feature>
<dbReference type="AlphaFoldDB" id="A0A803TF27"/>
<dbReference type="Proteomes" id="UP000001646">
    <property type="component" value="Unplaced"/>
</dbReference>
<dbReference type="PANTHER" id="PTHR15016">
    <property type="entry name" value="BREAST CARCINOMA-AMPLIFIED SEQUENCE 1"/>
    <property type="match status" value="1"/>
</dbReference>
<feature type="compositionally biased region" description="Low complexity" evidence="1">
    <location>
        <begin position="97"/>
        <end position="108"/>
    </location>
</feature>
<feature type="region of interest" description="Disordered" evidence="1">
    <location>
        <begin position="72"/>
        <end position="184"/>
    </location>
</feature>
<keyword evidence="3" id="KW-1185">Reference proteome</keyword>
<dbReference type="PANTHER" id="PTHR15016:SF6">
    <property type="entry name" value="BREAST CARCINOMA-AMPLIFIED SEQUENCE 1"/>
    <property type="match status" value="1"/>
</dbReference>
<feature type="compositionally biased region" description="Basic and acidic residues" evidence="1">
    <location>
        <begin position="172"/>
        <end position="184"/>
    </location>
</feature>
<proteinExistence type="predicted"/>
<feature type="region of interest" description="Disordered" evidence="1">
    <location>
        <begin position="296"/>
        <end position="333"/>
    </location>
</feature>
<feature type="compositionally biased region" description="Polar residues" evidence="1">
    <location>
        <begin position="224"/>
        <end position="242"/>
    </location>
</feature>
<feature type="compositionally biased region" description="Basic and acidic residues" evidence="1">
    <location>
        <begin position="469"/>
        <end position="479"/>
    </location>
</feature>
<organism evidence="2 3">
    <name type="scientific">Anolis carolinensis</name>
    <name type="common">Green anole</name>
    <name type="synonym">American chameleon</name>
    <dbReference type="NCBI Taxonomy" id="28377"/>
    <lineage>
        <taxon>Eukaryota</taxon>
        <taxon>Metazoa</taxon>
        <taxon>Chordata</taxon>
        <taxon>Craniata</taxon>
        <taxon>Vertebrata</taxon>
        <taxon>Euteleostomi</taxon>
        <taxon>Lepidosauria</taxon>
        <taxon>Squamata</taxon>
        <taxon>Bifurcata</taxon>
        <taxon>Unidentata</taxon>
        <taxon>Episquamata</taxon>
        <taxon>Toxicofera</taxon>
        <taxon>Iguania</taxon>
        <taxon>Dactyloidae</taxon>
        <taxon>Anolis</taxon>
    </lineage>
</organism>
<feature type="compositionally biased region" description="Polar residues" evidence="1">
    <location>
        <begin position="115"/>
        <end position="143"/>
    </location>
</feature>
<feature type="compositionally biased region" description="Basic and acidic residues" evidence="1">
    <location>
        <begin position="505"/>
        <end position="518"/>
    </location>
</feature>
<feature type="region of interest" description="Disordered" evidence="1">
    <location>
        <begin position="199"/>
        <end position="256"/>
    </location>
</feature>
<name>A0A803TF27_ANOCA</name>
<accession>A0A803TF27</accession>
<evidence type="ECO:0000313" key="3">
    <source>
        <dbReference type="Proteomes" id="UP000001646"/>
    </source>
</evidence>
<evidence type="ECO:0000256" key="1">
    <source>
        <dbReference type="SAM" id="MobiDB-lite"/>
    </source>
</evidence>
<sequence length="583" mass="63516">MGNSFSLENEPEDQEPVHGTTYSPVSSEPPDSLKNGHVTIQPVQTDLLANGNTVDAKVTVLQDNAAISSQKTMEISTVSESNENNLGKKAKTPPPAAKSRFSFSFSRPVPGRNGVQATNSSVGPTQLDVSSETLSENKASSENPGLPAAAVAEEASNKNLNETSLSEIELTAPDKREDDTVPKPKEISFFERIFKLEKGKEKKKAQEEIQSEDEVDNPGVLITAQETSGLQSAPDNILQGTDVTDDSNQKALQQGSADVNCLASVDLAQEEVKPDNVKTANGTDSNNSVMSYFNKLVSQRKSGSKADSEDKVKKDAQQTEDTKITEQPATTTTIVKTEISIPPPQENLAANQNIKVPEPPVQQQATATVVITNEAPKEVTKERSQSTPTPLSKFFRKKTPTDDIEVINTEKIEASPVVPTKEENRSQEAAETKSKGDEKTPKTNLRKFFKLSIKSDAKVIPSEEVNEQAPDRQTLDFTDRPFTQAENREPVLGERSQASSTETLSKPEGDKQEVKDPQDVVEQETVETASFQNGGDTAKEYTPKRIEKRQSFGGFFKGLSPKRMSDAQVQTDPVSIVPFVQPK</sequence>
<feature type="compositionally biased region" description="Basic and acidic residues" evidence="1">
    <location>
        <begin position="375"/>
        <end position="384"/>
    </location>
</feature>
<feature type="compositionally biased region" description="Polar residues" evidence="1">
    <location>
        <begin position="526"/>
        <end position="535"/>
    </location>
</feature>
<reference evidence="2" key="3">
    <citation type="submission" date="2025-09" db="UniProtKB">
        <authorList>
            <consortium name="Ensembl"/>
        </authorList>
    </citation>
    <scope>IDENTIFICATION</scope>
</reference>
<feature type="compositionally biased region" description="Basic and acidic residues" evidence="1">
    <location>
        <begin position="537"/>
        <end position="550"/>
    </location>
</feature>
<feature type="region of interest" description="Disordered" evidence="1">
    <location>
        <begin position="1"/>
        <end position="39"/>
    </location>
</feature>
<dbReference type="Bgee" id="ENSACAG00000012671">
    <property type="expression patterns" value="Expressed in testis and 9 other cell types or tissues"/>
</dbReference>
<evidence type="ECO:0000313" key="2">
    <source>
        <dbReference type="Ensembl" id="ENSACAP00000033817.1"/>
    </source>
</evidence>
<feature type="region of interest" description="Disordered" evidence="1">
    <location>
        <begin position="373"/>
        <end position="573"/>
    </location>
</feature>
<feature type="compositionally biased region" description="Basic and acidic residues" evidence="1">
    <location>
        <begin position="420"/>
        <end position="441"/>
    </location>
</feature>
<dbReference type="GeneTree" id="ENSGT00390000003167"/>
<feature type="compositionally biased region" description="Basic and acidic residues" evidence="1">
    <location>
        <begin position="304"/>
        <end position="324"/>
    </location>
</feature>
<reference evidence="2" key="1">
    <citation type="submission" date="2009-12" db="EMBL/GenBank/DDBJ databases">
        <title>The Genome Sequence of Anolis carolinensis (Green Anole Lizard).</title>
        <authorList>
            <consortium name="The Genome Sequencing Platform"/>
            <person name="Di Palma F."/>
            <person name="Alfoldi J."/>
            <person name="Heiman D."/>
            <person name="Young S."/>
            <person name="Grabherr M."/>
            <person name="Johnson J."/>
            <person name="Lander E.S."/>
            <person name="Lindblad-Toh K."/>
        </authorList>
    </citation>
    <scope>NUCLEOTIDE SEQUENCE [LARGE SCALE GENOMIC DNA]</scope>
    <source>
        <strain evidence="2">JBL SC #1</strain>
    </source>
</reference>
<reference evidence="2" key="2">
    <citation type="submission" date="2025-08" db="UniProtKB">
        <authorList>
            <consortium name="Ensembl"/>
        </authorList>
    </citation>
    <scope>IDENTIFICATION</scope>
</reference>